<evidence type="ECO:0000313" key="4">
    <source>
        <dbReference type="EMBL" id="AJF63651.1"/>
    </source>
</evidence>
<dbReference type="STRING" id="362257.SVTN_03330"/>
<sequence>MDTPGHSTVPGAATEYNAHLKAALARGAKDLTVVFDWPTRRGYDSDSPVARGRVGVGGVAIDSIDDMRVLLAGIPLGAVAPTLTIDPPGVPLLLLYRLVQEEQEQGRVAGRFSVVLRRPGPTSRYEERLVGCVRALGASVGLRVEVTGTHVSVGSGSTEPYPSAPSTVSPSAPSASLAVRQAERLAKLRAWRCQDRVDTALTVLRWAVKTDGDVVSSLTDALSAGATVGEVSAILRELWDADGADGADGANGVNGVNGADGADCPT</sequence>
<feature type="compositionally biased region" description="Low complexity" evidence="2">
    <location>
        <begin position="247"/>
        <end position="266"/>
    </location>
</feature>
<accession>A0A0B5HT36</accession>
<dbReference type="SUPFAM" id="SSF51703">
    <property type="entry name" value="Cobalamin (vitamin B12)-dependent enzymes"/>
    <property type="match status" value="2"/>
</dbReference>
<dbReference type="GO" id="GO:0004494">
    <property type="term" value="F:methylmalonyl-CoA mutase activity"/>
    <property type="evidence" value="ECO:0007669"/>
    <property type="project" value="UniProtKB-EC"/>
</dbReference>
<gene>
    <name evidence="4" type="ORF">SVTN_03330</name>
</gene>
<dbReference type="HOGENOM" id="CLU_1045546_0_0_11"/>
<dbReference type="PANTHER" id="PTHR48101">
    <property type="entry name" value="METHYLMALONYL-COA MUTASE, MITOCHONDRIAL-RELATED"/>
    <property type="match status" value="1"/>
</dbReference>
<protein>
    <recommendedName>
        <fullName evidence="3">Methylmalonyl-CoA mutase alpha/beta chain catalytic domain-containing protein</fullName>
    </recommendedName>
</protein>
<reference evidence="4 5" key="1">
    <citation type="submission" date="2014-12" db="EMBL/GenBank/DDBJ databases">
        <title>Complete genome sequence of Streptomyces vietnamensis strain GIMV4.0001, a genetic manipulable producer of the benzoisochromanequinone antibiotic granaticin.</title>
        <authorList>
            <person name="Deng M.R."/>
            <person name="Guo J."/>
            <person name="Ma L.Y."/>
            <person name="Feng G.D."/>
            <person name="Mo C.Y."/>
            <person name="Zhu H.H."/>
        </authorList>
    </citation>
    <scope>NUCLEOTIDE SEQUENCE [LARGE SCALE GENOMIC DNA]</scope>
    <source>
        <strain evidence="5">GIMV4.0001</strain>
    </source>
</reference>
<organism evidence="4 5">
    <name type="scientific">Streptomyces vietnamensis</name>
    <dbReference type="NCBI Taxonomy" id="362257"/>
    <lineage>
        <taxon>Bacteria</taxon>
        <taxon>Bacillati</taxon>
        <taxon>Actinomycetota</taxon>
        <taxon>Actinomycetes</taxon>
        <taxon>Kitasatosporales</taxon>
        <taxon>Streptomycetaceae</taxon>
        <taxon>Streptomyces</taxon>
    </lineage>
</organism>
<evidence type="ECO:0000256" key="1">
    <source>
        <dbReference type="ARBA" id="ARBA00011870"/>
    </source>
</evidence>
<dbReference type="Proteomes" id="UP000031774">
    <property type="component" value="Chromosome"/>
</dbReference>
<evidence type="ECO:0000256" key="2">
    <source>
        <dbReference type="SAM" id="MobiDB-lite"/>
    </source>
</evidence>
<dbReference type="EMBL" id="CP010407">
    <property type="protein sequence ID" value="AJF63651.1"/>
    <property type="molecule type" value="Genomic_DNA"/>
</dbReference>
<feature type="region of interest" description="Disordered" evidence="2">
    <location>
        <begin position="153"/>
        <end position="172"/>
    </location>
</feature>
<feature type="domain" description="Methylmalonyl-CoA mutase alpha/beta chain catalytic" evidence="3">
    <location>
        <begin position="174"/>
        <end position="240"/>
    </location>
</feature>
<dbReference type="Gene3D" id="3.20.20.240">
    <property type="entry name" value="Methylmalonyl-CoA mutase"/>
    <property type="match status" value="2"/>
</dbReference>
<dbReference type="KEGG" id="svt:SVTN_03330"/>
<feature type="region of interest" description="Disordered" evidence="2">
    <location>
        <begin position="246"/>
        <end position="266"/>
    </location>
</feature>
<feature type="domain" description="Methylmalonyl-CoA mutase alpha/beta chain catalytic" evidence="3">
    <location>
        <begin position="11"/>
        <end position="104"/>
    </location>
</feature>
<name>A0A0B5HT36_9ACTN</name>
<keyword evidence="5" id="KW-1185">Reference proteome</keyword>
<dbReference type="InterPro" id="IPR016176">
    <property type="entry name" value="Cbl-dep_enz_cat"/>
</dbReference>
<dbReference type="PANTHER" id="PTHR48101:SF1">
    <property type="entry name" value="METHYLMALONYL-COA MUTASE, LARGE SUBUNIT"/>
    <property type="match status" value="1"/>
</dbReference>
<proteinExistence type="predicted"/>
<dbReference type="GO" id="GO:0031419">
    <property type="term" value="F:cobalamin binding"/>
    <property type="evidence" value="ECO:0007669"/>
    <property type="project" value="UniProtKB-KW"/>
</dbReference>
<evidence type="ECO:0000313" key="5">
    <source>
        <dbReference type="Proteomes" id="UP000031774"/>
    </source>
</evidence>
<comment type="subunit">
    <text evidence="1">Heterodimer of an alpha and a beta chain.</text>
</comment>
<dbReference type="AlphaFoldDB" id="A0A0B5HT36"/>
<dbReference type="InterPro" id="IPR006099">
    <property type="entry name" value="MeMalonylCoA_mutase_a/b_cat"/>
</dbReference>
<evidence type="ECO:0000259" key="3">
    <source>
        <dbReference type="Pfam" id="PF01642"/>
    </source>
</evidence>
<dbReference type="Pfam" id="PF01642">
    <property type="entry name" value="MM_CoA_mutase"/>
    <property type="match status" value="2"/>
</dbReference>